<dbReference type="InterPro" id="IPR045313">
    <property type="entry name" value="CBR1-like"/>
</dbReference>
<accession>A0A2V4A0D5</accession>
<gene>
    <name evidence="5" type="ORF">DF185_05010</name>
</gene>
<dbReference type="InterPro" id="IPR036291">
    <property type="entry name" value="NAD(P)-bd_dom_sf"/>
</dbReference>
<dbReference type="PROSITE" id="PS00061">
    <property type="entry name" value="ADH_SHORT"/>
    <property type="match status" value="1"/>
</dbReference>
<reference evidence="5 6" key="1">
    <citation type="submission" date="2018-05" db="EMBL/GenBank/DDBJ databases">
        <title>Marinifilum breve JC075T sp. nov., a marine bacterium isolated from Yongle Blue Hole in the South China Sea.</title>
        <authorList>
            <person name="Fu T."/>
        </authorList>
    </citation>
    <scope>NUCLEOTIDE SEQUENCE [LARGE SCALE GENOMIC DNA]</scope>
    <source>
        <strain evidence="5 6">JC075</strain>
    </source>
</reference>
<keyword evidence="6" id="KW-1185">Reference proteome</keyword>
<organism evidence="5 6">
    <name type="scientific">Marinifilum breve</name>
    <dbReference type="NCBI Taxonomy" id="2184082"/>
    <lineage>
        <taxon>Bacteria</taxon>
        <taxon>Pseudomonadati</taxon>
        <taxon>Bacteroidota</taxon>
        <taxon>Bacteroidia</taxon>
        <taxon>Marinilabiliales</taxon>
        <taxon>Marinifilaceae</taxon>
    </lineage>
</organism>
<dbReference type="SUPFAM" id="SSF51735">
    <property type="entry name" value="NAD(P)-binding Rossmann-fold domains"/>
    <property type="match status" value="1"/>
</dbReference>
<dbReference type="GO" id="GO:0016616">
    <property type="term" value="F:oxidoreductase activity, acting on the CH-OH group of donors, NAD or NADP as acceptor"/>
    <property type="evidence" value="ECO:0007669"/>
    <property type="project" value="InterPro"/>
</dbReference>
<evidence type="ECO:0000256" key="3">
    <source>
        <dbReference type="ARBA" id="ARBA00023002"/>
    </source>
</evidence>
<comment type="similarity">
    <text evidence="1 4">Belongs to the short-chain dehydrogenases/reductases (SDR) family.</text>
</comment>
<keyword evidence="3" id="KW-0560">Oxidoreductase</keyword>
<dbReference type="EMBL" id="QFLI01000002">
    <property type="protein sequence ID" value="PXY02011.1"/>
    <property type="molecule type" value="Genomic_DNA"/>
</dbReference>
<dbReference type="InterPro" id="IPR020904">
    <property type="entry name" value="Sc_DH/Rdtase_CS"/>
</dbReference>
<evidence type="ECO:0000256" key="2">
    <source>
        <dbReference type="ARBA" id="ARBA00022857"/>
    </source>
</evidence>
<dbReference type="Gene3D" id="3.40.50.720">
    <property type="entry name" value="NAD(P)-binding Rossmann-like Domain"/>
    <property type="match status" value="1"/>
</dbReference>
<comment type="caution">
    <text evidence="5">The sequence shown here is derived from an EMBL/GenBank/DDBJ whole genome shotgun (WGS) entry which is preliminary data.</text>
</comment>
<dbReference type="RefSeq" id="WP_110359645.1">
    <property type="nucleotide sequence ID" value="NZ_QFLI01000002.1"/>
</dbReference>
<name>A0A2V4A0D5_9BACT</name>
<protein>
    <submittedName>
        <fullName evidence="5">Short-chain dehydrogenase</fullName>
    </submittedName>
</protein>
<dbReference type="PRINTS" id="PR00081">
    <property type="entry name" value="GDHRDH"/>
</dbReference>
<dbReference type="PANTHER" id="PTHR43490:SF99">
    <property type="entry name" value="SHORT-CHAIN DEHYDROGENASE_REDUCTASE"/>
    <property type="match status" value="1"/>
</dbReference>
<dbReference type="OrthoDB" id="597510at2"/>
<dbReference type="Proteomes" id="UP000248079">
    <property type="component" value="Unassembled WGS sequence"/>
</dbReference>
<dbReference type="Pfam" id="PF00106">
    <property type="entry name" value="adh_short"/>
    <property type="match status" value="1"/>
</dbReference>
<dbReference type="AlphaFoldDB" id="A0A2V4A0D5"/>
<dbReference type="CDD" id="cd05324">
    <property type="entry name" value="carb_red_PTCR-like_SDR_c"/>
    <property type="match status" value="1"/>
</dbReference>
<proteinExistence type="inferred from homology"/>
<sequence>MNKIALVTGSNRGIGYATVKELLKKHYTVILTSRSKEDGKKAFEKLKSYGDLYHHQLDVSNEESVSKIAEYIKNTFDRLDVLINNAGINYDTWHTASSASMEEVMQTMNTNLFGAWRMAQAVIPLMKKQKSGHIVNVSSGAGAFNGMGAGTPGYSISKAAMNALTIKLAHDLKGNHILVNAVCPGWVRTDMGGMTATRSPKKGAETIIWAAELEDKSLTGKFFRDMKEIEW</sequence>
<dbReference type="PANTHER" id="PTHR43490">
    <property type="entry name" value="(+)-NEOMENTHOL DEHYDROGENASE"/>
    <property type="match status" value="1"/>
</dbReference>
<keyword evidence="2" id="KW-0521">NADP</keyword>
<dbReference type="InterPro" id="IPR002347">
    <property type="entry name" value="SDR_fam"/>
</dbReference>
<evidence type="ECO:0000256" key="1">
    <source>
        <dbReference type="ARBA" id="ARBA00006484"/>
    </source>
</evidence>
<evidence type="ECO:0000313" key="5">
    <source>
        <dbReference type="EMBL" id="PXY02011.1"/>
    </source>
</evidence>
<evidence type="ECO:0000313" key="6">
    <source>
        <dbReference type="Proteomes" id="UP000248079"/>
    </source>
</evidence>
<dbReference type="PRINTS" id="PR00080">
    <property type="entry name" value="SDRFAMILY"/>
</dbReference>
<evidence type="ECO:0000256" key="4">
    <source>
        <dbReference type="RuleBase" id="RU000363"/>
    </source>
</evidence>